<sequence>MKKTLSIAHKIWGSLAVLIMGYLISVGVAFFLGQALESRLHTVSEDLFTAAVRSQAAVAEFKDQVSVYNDMVMIGNMGNAEEIARQKADGVRSALEEIDRLKGIRPERAVEVKKLLAETKAFAPAALAVYLKTESDTDFMFADIDTDEGGSEDEIFRIGQQTQLLLKRLTALSRQFSDDLKGELGEMGSATRHFRFFNLLLFLGIVTIVGIGIWLVMSRAIIRPLKQVIRNLRGCGEELVSSARQGRDTGNELSARSLQQAASIEEISASLEEMSSMTKLNADNTGQTRKIVKNTLGLIHYTDQFMSELMTSMAEISKASRETSHIIKTIDEIAFQTNLLSLNAAVEAARAGEAGAGFAVVAEEVRNLALRSASAARNTAGLIEGNISKIKEGEKITTDTIQAFRAVSVDAEKIQELISEIAGASDNQARGIEQVNAAITEMDQATQRNAATAEESATFSRQVNGRAVQMREAVGALTEMVYGRARIMKAAPPSDASVRSSQAAPVPPQPSAATRLPAAAGQPRKRP</sequence>
<feature type="region of interest" description="Disordered" evidence="4">
    <location>
        <begin position="490"/>
        <end position="527"/>
    </location>
</feature>
<dbReference type="SUPFAM" id="SSF58104">
    <property type="entry name" value="Methyl-accepting chemotaxis protein (MCP) signaling domain"/>
    <property type="match status" value="1"/>
</dbReference>
<dbReference type="Pfam" id="PF00015">
    <property type="entry name" value="MCPsignal"/>
    <property type="match status" value="1"/>
</dbReference>
<feature type="transmembrane region" description="Helical" evidence="5">
    <location>
        <begin position="196"/>
        <end position="217"/>
    </location>
</feature>
<organism evidence="7 8">
    <name type="scientific">Desulfonema ishimotonii</name>
    <dbReference type="NCBI Taxonomy" id="45657"/>
    <lineage>
        <taxon>Bacteria</taxon>
        <taxon>Pseudomonadati</taxon>
        <taxon>Thermodesulfobacteriota</taxon>
        <taxon>Desulfobacteria</taxon>
        <taxon>Desulfobacterales</taxon>
        <taxon>Desulfococcaceae</taxon>
        <taxon>Desulfonema</taxon>
    </lineage>
</organism>
<accession>A0A401FYI1</accession>
<evidence type="ECO:0000259" key="6">
    <source>
        <dbReference type="PROSITE" id="PS50111"/>
    </source>
</evidence>
<dbReference type="SMART" id="SM00283">
    <property type="entry name" value="MA"/>
    <property type="match status" value="1"/>
</dbReference>
<dbReference type="PROSITE" id="PS50111">
    <property type="entry name" value="CHEMOTAXIS_TRANSDUC_2"/>
    <property type="match status" value="1"/>
</dbReference>
<dbReference type="EMBL" id="BEXT01000001">
    <property type="protein sequence ID" value="GBC62015.1"/>
    <property type="molecule type" value="Genomic_DNA"/>
</dbReference>
<dbReference type="InterPro" id="IPR004089">
    <property type="entry name" value="MCPsignal_dom"/>
</dbReference>
<evidence type="ECO:0000256" key="3">
    <source>
        <dbReference type="PROSITE-ProRule" id="PRU00284"/>
    </source>
</evidence>
<keyword evidence="5" id="KW-0812">Transmembrane</keyword>
<evidence type="ECO:0000313" key="7">
    <source>
        <dbReference type="EMBL" id="GBC62015.1"/>
    </source>
</evidence>
<dbReference type="GO" id="GO:0007165">
    <property type="term" value="P:signal transduction"/>
    <property type="evidence" value="ECO:0007669"/>
    <property type="project" value="UniProtKB-KW"/>
</dbReference>
<dbReference type="GO" id="GO:0005886">
    <property type="term" value="C:plasma membrane"/>
    <property type="evidence" value="ECO:0007669"/>
    <property type="project" value="TreeGrafter"/>
</dbReference>
<proteinExistence type="inferred from homology"/>
<reference evidence="8" key="2">
    <citation type="submission" date="2019-01" db="EMBL/GenBank/DDBJ databases">
        <title>Genome sequence of Desulfonema ishimotonii strain Tokyo 01.</title>
        <authorList>
            <person name="Fukui M."/>
        </authorList>
    </citation>
    <scope>NUCLEOTIDE SEQUENCE [LARGE SCALE GENOMIC DNA]</scope>
    <source>
        <strain evidence="8">Tokyo 01</strain>
    </source>
</reference>
<dbReference type="InterPro" id="IPR051310">
    <property type="entry name" value="MCP_chemotaxis"/>
</dbReference>
<dbReference type="PANTHER" id="PTHR43531:SF14">
    <property type="entry name" value="METHYL-ACCEPTING CHEMOTAXIS PROTEIN I-RELATED"/>
    <property type="match status" value="1"/>
</dbReference>
<feature type="transmembrane region" description="Helical" evidence="5">
    <location>
        <begin position="12"/>
        <end position="32"/>
    </location>
</feature>
<comment type="similarity">
    <text evidence="2">Belongs to the methyl-accepting chemotaxis (MCP) protein family.</text>
</comment>
<name>A0A401FYI1_9BACT</name>
<protein>
    <recommendedName>
        <fullName evidence="6">Methyl-accepting transducer domain-containing protein</fullName>
    </recommendedName>
</protein>
<dbReference type="GO" id="GO:0006935">
    <property type="term" value="P:chemotaxis"/>
    <property type="evidence" value="ECO:0007669"/>
    <property type="project" value="InterPro"/>
</dbReference>
<keyword evidence="5" id="KW-0472">Membrane</keyword>
<dbReference type="Proteomes" id="UP000288096">
    <property type="component" value="Unassembled WGS sequence"/>
</dbReference>
<dbReference type="PRINTS" id="PR00260">
    <property type="entry name" value="CHEMTRNSDUCR"/>
</dbReference>
<dbReference type="PANTHER" id="PTHR43531">
    <property type="entry name" value="PROTEIN ICFG"/>
    <property type="match status" value="1"/>
</dbReference>
<keyword evidence="5" id="KW-1133">Transmembrane helix</keyword>
<evidence type="ECO:0000313" key="8">
    <source>
        <dbReference type="Proteomes" id="UP000288096"/>
    </source>
</evidence>
<keyword evidence="8" id="KW-1185">Reference proteome</keyword>
<dbReference type="Gene3D" id="1.10.287.950">
    <property type="entry name" value="Methyl-accepting chemotaxis protein"/>
    <property type="match status" value="1"/>
</dbReference>
<keyword evidence="3" id="KW-0807">Transducer</keyword>
<comment type="caution">
    <text evidence="7">The sequence shown here is derived from an EMBL/GenBank/DDBJ whole genome shotgun (WGS) entry which is preliminary data.</text>
</comment>
<evidence type="ECO:0000256" key="5">
    <source>
        <dbReference type="SAM" id="Phobius"/>
    </source>
</evidence>
<feature type="domain" description="Methyl-accepting transducer" evidence="6">
    <location>
        <begin position="235"/>
        <end position="464"/>
    </location>
</feature>
<dbReference type="InterPro" id="IPR004090">
    <property type="entry name" value="Chemotax_Me-accpt_rcpt"/>
</dbReference>
<evidence type="ECO:0000256" key="2">
    <source>
        <dbReference type="ARBA" id="ARBA00029447"/>
    </source>
</evidence>
<evidence type="ECO:0000256" key="4">
    <source>
        <dbReference type="SAM" id="MobiDB-lite"/>
    </source>
</evidence>
<reference evidence="8" key="1">
    <citation type="submission" date="2017-11" db="EMBL/GenBank/DDBJ databases">
        <authorList>
            <person name="Watanabe M."/>
            <person name="Kojima H."/>
        </authorList>
    </citation>
    <scope>NUCLEOTIDE SEQUENCE [LARGE SCALE GENOMIC DNA]</scope>
    <source>
        <strain evidence="8">Tokyo 01</strain>
    </source>
</reference>
<gene>
    <name evidence="7" type="ORF">DENIS_2978</name>
</gene>
<evidence type="ECO:0000256" key="1">
    <source>
        <dbReference type="ARBA" id="ARBA00022481"/>
    </source>
</evidence>
<dbReference type="AlphaFoldDB" id="A0A401FYI1"/>
<keyword evidence="1" id="KW-0488">Methylation</keyword>
<dbReference type="GO" id="GO:0004888">
    <property type="term" value="F:transmembrane signaling receptor activity"/>
    <property type="evidence" value="ECO:0007669"/>
    <property type="project" value="InterPro"/>
</dbReference>